<dbReference type="Proteomes" id="UP000251994">
    <property type="component" value="Chromosome"/>
</dbReference>
<evidence type="ECO:0000313" key="2">
    <source>
        <dbReference type="Proteomes" id="UP000251994"/>
    </source>
</evidence>
<gene>
    <name evidence="1" type="ORF">CHC34_11535</name>
</gene>
<dbReference type="EMBL" id="CP030219">
    <property type="protein sequence ID" value="AXD71529.1"/>
    <property type="molecule type" value="Genomic_DNA"/>
</dbReference>
<evidence type="ECO:0008006" key="3">
    <source>
        <dbReference type="Google" id="ProtNLM"/>
    </source>
</evidence>
<proteinExistence type="predicted"/>
<accession>A0A7U6BJ43</accession>
<sequence length="64" mass="7994">MRETWFRYPDCTIEEAEELMRQYHRRGVSVEKSLNHDFITWTVSALLPEYRNKPKQKEQCWYLR</sequence>
<organism evidence="1 2">
    <name type="scientific">Salmonella enterica</name>
    <name type="common">Salmonella choleraesuis</name>
    <dbReference type="NCBI Taxonomy" id="28901"/>
    <lineage>
        <taxon>Bacteria</taxon>
        <taxon>Pseudomonadati</taxon>
        <taxon>Pseudomonadota</taxon>
        <taxon>Gammaproteobacteria</taxon>
        <taxon>Enterobacterales</taxon>
        <taxon>Enterobacteriaceae</taxon>
        <taxon>Salmonella</taxon>
    </lineage>
</organism>
<dbReference type="AlphaFoldDB" id="A0A7U6BJ43"/>
<reference evidence="1 2" key="1">
    <citation type="submission" date="2018-06" db="EMBL/GenBank/DDBJ databases">
        <title>Completed Genome Sequences of 32 Strains from Various Serotypes of Salmonella enterica.</title>
        <authorList>
            <person name="Nash J.H.E."/>
            <person name="Robertson J."/>
            <person name="Bessonov K."/>
        </authorList>
    </citation>
    <scope>NUCLEOTIDE SEQUENCE [LARGE SCALE GENOMIC DNA]</scope>
    <source>
        <strain evidence="1 2">SA20021456</strain>
    </source>
</reference>
<evidence type="ECO:0000313" key="1">
    <source>
        <dbReference type="EMBL" id="AXD71529.1"/>
    </source>
</evidence>
<protein>
    <recommendedName>
        <fullName evidence="3">Phage protein</fullName>
    </recommendedName>
</protein>
<name>A0A7U6BJ43_SALER</name>